<dbReference type="PANTHER" id="PTHR14789">
    <property type="entry name" value="CHONDROLECTIN VARIANT CHODLFDELTAE"/>
    <property type="match status" value="1"/>
</dbReference>
<feature type="region of interest" description="Disordered" evidence="12">
    <location>
        <begin position="267"/>
        <end position="300"/>
    </location>
</feature>
<protein>
    <recommendedName>
        <fullName evidence="19">Thrombomodulin</fullName>
    </recommendedName>
</protein>
<feature type="signal peptide" evidence="14">
    <location>
        <begin position="1"/>
        <end position="19"/>
    </location>
</feature>
<sequence length="363" mass="39123">MAPARFLAPLAALLASCRGQEAPCAVPVPANFHAARDRCEEIGGRLLEIRSGAVAAEVGRLLSVTEGHFWIGLRLPDRDCAGATAPLRGYVWTSGDQGTNFTRWKSRDTVCGSHCVSVSRDGTWAERQCHEHLDGFLCQGVEAHVCDSAATPDKKYSRLFVDPHGCLLGPCEHYCRVERAGYRCYCRNGYAISAQDERDCRLDCRDAECPALRAAGSVECGDGYVRDGHESCVDYNECDAGACEHRCFNTFGRYECACRDGFRPRGERCEPEAPVPPPRAPDTPPLRAPDTPPANSTAVRARAAAASPGAIAGATALVLLAALAVALGARRCARASSSYDLQLVGDEEEEEEGEGKIRIFTIS</sequence>
<keyword evidence="5 14" id="KW-0732">Signal</keyword>
<evidence type="ECO:0008006" key="19">
    <source>
        <dbReference type="Google" id="ProtNLM"/>
    </source>
</evidence>
<dbReference type="Gene3D" id="2.10.25.10">
    <property type="entry name" value="Laminin"/>
    <property type="match status" value="2"/>
</dbReference>
<feature type="transmembrane region" description="Helical" evidence="13">
    <location>
        <begin position="310"/>
        <end position="329"/>
    </location>
</feature>
<keyword evidence="8 13" id="KW-1133">Transmembrane helix</keyword>
<dbReference type="GeneTree" id="ENSGT00940000174492"/>
<dbReference type="Proteomes" id="UP000694580">
    <property type="component" value="Chromosome 1"/>
</dbReference>
<evidence type="ECO:0000256" key="6">
    <source>
        <dbReference type="ARBA" id="ARBA00022734"/>
    </source>
</evidence>
<dbReference type="SUPFAM" id="SSF56436">
    <property type="entry name" value="C-type lectin-like"/>
    <property type="match status" value="1"/>
</dbReference>
<evidence type="ECO:0000256" key="4">
    <source>
        <dbReference type="ARBA" id="ARBA00022692"/>
    </source>
</evidence>
<keyword evidence="6" id="KW-0430">Lectin</keyword>
<evidence type="ECO:0000256" key="7">
    <source>
        <dbReference type="ARBA" id="ARBA00022737"/>
    </source>
</evidence>
<dbReference type="PROSITE" id="PS00010">
    <property type="entry name" value="ASX_HYDROXYL"/>
    <property type="match status" value="1"/>
</dbReference>
<evidence type="ECO:0000259" key="16">
    <source>
        <dbReference type="PROSITE" id="PS50041"/>
    </source>
</evidence>
<dbReference type="SMART" id="SM00181">
    <property type="entry name" value="EGF"/>
    <property type="match status" value="2"/>
</dbReference>
<dbReference type="InterPro" id="IPR051505">
    <property type="entry name" value="C-type_lectin_domain"/>
</dbReference>
<dbReference type="SMART" id="SM00034">
    <property type="entry name" value="CLECT"/>
    <property type="match status" value="1"/>
</dbReference>
<dbReference type="GO" id="GO:0030246">
    <property type="term" value="F:carbohydrate binding"/>
    <property type="evidence" value="ECO:0007669"/>
    <property type="project" value="UniProtKB-KW"/>
</dbReference>
<dbReference type="GO" id="GO:0005509">
    <property type="term" value="F:calcium ion binding"/>
    <property type="evidence" value="ECO:0007669"/>
    <property type="project" value="InterPro"/>
</dbReference>
<dbReference type="PROSITE" id="PS01187">
    <property type="entry name" value="EGF_CA"/>
    <property type="match status" value="1"/>
</dbReference>
<dbReference type="GO" id="GO:0016020">
    <property type="term" value="C:membrane"/>
    <property type="evidence" value="ECO:0007669"/>
    <property type="project" value="UniProtKB-SubCell"/>
</dbReference>
<dbReference type="PROSITE" id="PS50041">
    <property type="entry name" value="C_TYPE_LECTIN_2"/>
    <property type="match status" value="1"/>
</dbReference>
<keyword evidence="2 11" id="KW-0245">EGF-like domain</keyword>
<keyword evidence="10" id="KW-1015">Disulfide bond</keyword>
<dbReference type="InterPro" id="IPR000152">
    <property type="entry name" value="EGF-type_Asp/Asn_hydroxyl_site"/>
</dbReference>
<organism evidence="17 18">
    <name type="scientific">Denticeps clupeoides</name>
    <name type="common">denticle herring</name>
    <dbReference type="NCBI Taxonomy" id="299321"/>
    <lineage>
        <taxon>Eukaryota</taxon>
        <taxon>Metazoa</taxon>
        <taxon>Chordata</taxon>
        <taxon>Craniata</taxon>
        <taxon>Vertebrata</taxon>
        <taxon>Euteleostomi</taxon>
        <taxon>Actinopterygii</taxon>
        <taxon>Neopterygii</taxon>
        <taxon>Teleostei</taxon>
        <taxon>Clupei</taxon>
        <taxon>Clupeiformes</taxon>
        <taxon>Denticipitoidei</taxon>
        <taxon>Denticipitidae</taxon>
        <taxon>Denticeps</taxon>
    </lineage>
</organism>
<evidence type="ECO:0000256" key="3">
    <source>
        <dbReference type="ARBA" id="ARBA00022553"/>
    </source>
</evidence>
<reference evidence="17" key="2">
    <citation type="submission" date="2025-08" db="UniProtKB">
        <authorList>
            <consortium name="Ensembl"/>
        </authorList>
    </citation>
    <scope>IDENTIFICATION</scope>
</reference>
<dbReference type="InterPro" id="IPR001881">
    <property type="entry name" value="EGF-like_Ca-bd_dom"/>
</dbReference>
<evidence type="ECO:0000256" key="8">
    <source>
        <dbReference type="ARBA" id="ARBA00022989"/>
    </source>
</evidence>
<keyword evidence="7" id="KW-0677">Repeat</keyword>
<evidence type="ECO:0000259" key="15">
    <source>
        <dbReference type="PROSITE" id="PS50026"/>
    </source>
</evidence>
<dbReference type="InterPro" id="IPR016186">
    <property type="entry name" value="C-type_lectin-like/link_sf"/>
</dbReference>
<evidence type="ECO:0000256" key="12">
    <source>
        <dbReference type="SAM" id="MobiDB-lite"/>
    </source>
</evidence>
<reference evidence="17 18" key="1">
    <citation type="submission" date="2020-06" db="EMBL/GenBank/DDBJ databases">
        <authorList>
            <consortium name="Wellcome Sanger Institute Data Sharing"/>
        </authorList>
    </citation>
    <scope>NUCLEOTIDE SEQUENCE [LARGE SCALE GENOMIC DNA]</scope>
</reference>
<keyword evidence="9 13" id="KW-0472">Membrane</keyword>
<feature type="compositionally biased region" description="Pro residues" evidence="12">
    <location>
        <begin position="273"/>
        <end position="292"/>
    </location>
</feature>
<dbReference type="Pfam" id="PF00059">
    <property type="entry name" value="Lectin_C"/>
    <property type="match status" value="1"/>
</dbReference>
<reference evidence="17" key="3">
    <citation type="submission" date="2025-09" db="UniProtKB">
        <authorList>
            <consortium name="Ensembl"/>
        </authorList>
    </citation>
    <scope>IDENTIFICATION</scope>
</reference>
<evidence type="ECO:0000256" key="2">
    <source>
        <dbReference type="ARBA" id="ARBA00022536"/>
    </source>
</evidence>
<dbReference type="InterPro" id="IPR000742">
    <property type="entry name" value="EGF"/>
</dbReference>
<dbReference type="InterPro" id="IPR016187">
    <property type="entry name" value="CTDL_fold"/>
</dbReference>
<comment type="caution">
    <text evidence="11">Lacks conserved residue(s) required for the propagation of feature annotation.</text>
</comment>
<evidence type="ECO:0000256" key="13">
    <source>
        <dbReference type="SAM" id="Phobius"/>
    </source>
</evidence>
<dbReference type="AlphaFoldDB" id="A0AAY4C7Y0"/>
<proteinExistence type="predicted"/>
<feature type="domain" description="EGF-like" evidence="15">
    <location>
        <begin position="234"/>
        <end position="270"/>
    </location>
</feature>
<dbReference type="RefSeq" id="XP_028844465.1">
    <property type="nucleotide sequence ID" value="XM_028988632.1"/>
</dbReference>
<dbReference type="Gene3D" id="3.10.100.10">
    <property type="entry name" value="Mannose-Binding Protein A, subunit A"/>
    <property type="match status" value="1"/>
</dbReference>
<accession>A0AAY4C7Y0</accession>
<evidence type="ECO:0000256" key="14">
    <source>
        <dbReference type="SAM" id="SignalP"/>
    </source>
</evidence>
<evidence type="ECO:0000256" key="11">
    <source>
        <dbReference type="PROSITE-ProRule" id="PRU00076"/>
    </source>
</evidence>
<evidence type="ECO:0000256" key="9">
    <source>
        <dbReference type="ARBA" id="ARBA00023136"/>
    </source>
</evidence>
<dbReference type="SUPFAM" id="SSF57184">
    <property type="entry name" value="Growth factor receptor domain"/>
    <property type="match status" value="1"/>
</dbReference>
<keyword evidence="3" id="KW-0597">Phosphoprotein</keyword>
<dbReference type="SMART" id="SM00179">
    <property type="entry name" value="EGF_CA"/>
    <property type="match status" value="2"/>
</dbReference>
<name>A0AAY4C7Y0_9TELE</name>
<dbReference type="InterPro" id="IPR009030">
    <property type="entry name" value="Growth_fac_rcpt_cys_sf"/>
</dbReference>
<evidence type="ECO:0000256" key="5">
    <source>
        <dbReference type="ARBA" id="ARBA00022729"/>
    </source>
</evidence>
<dbReference type="GeneID" id="114795405"/>
<dbReference type="PROSITE" id="PS51257">
    <property type="entry name" value="PROKAR_LIPOPROTEIN"/>
    <property type="match status" value="1"/>
</dbReference>
<dbReference type="PROSITE" id="PS50026">
    <property type="entry name" value="EGF_3"/>
    <property type="match status" value="1"/>
</dbReference>
<dbReference type="InterPro" id="IPR018097">
    <property type="entry name" value="EGF_Ca-bd_CS"/>
</dbReference>
<evidence type="ECO:0000256" key="10">
    <source>
        <dbReference type="ARBA" id="ARBA00023157"/>
    </source>
</evidence>
<feature type="domain" description="C-type lectin" evidence="16">
    <location>
        <begin position="31"/>
        <end position="131"/>
    </location>
</feature>
<evidence type="ECO:0000256" key="1">
    <source>
        <dbReference type="ARBA" id="ARBA00004479"/>
    </source>
</evidence>
<dbReference type="PANTHER" id="PTHR14789:SF9">
    <property type="entry name" value="THROMBOMODULIN"/>
    <property type="match status" value="1"/>
</dbReference>
<dbReference type="CDD" id="cd00054">
    <property type="entry name" value="EGF_CA"/>
    <property type="match status" value="1"/>
</dbReference>
<gene>
    <name evidence="17" type="primary">LOC114795405</name>
</gene>
<evidence type="ECO:0000313" key="17">
    <source>
        <dbReference type="Ensembl" id="ENSDCDP00010029147.1"/>
    </source>
</evidence>
<feature type="chain" id="PRO_5044255391" description="Thrombomodulin" evidence="14">
    <location>
        <begin position="20"/>
        <end position="363"/>
    </location>
</feature>
<keyword evidence="18" id="KW-1185">Reference proteome</keyword>
<dbReference type="PROSITE" id="PS01186">
    <property type="entry name" value="EGF_2"/>
    <property type="match status" value="1"/>
</dbReference>
<dbReference type="InterPro" id="IPR001304">
    <property type="entry name" value="C-type_lectin-like"/>
</dbReference>
<keyword evidence="4 13" id="KW-0812">Transmembrane</keyword>
<evidence type="ECO:0000313" key="18">
    <source>
        <dbReference type="Proteomes" id="UP000694580"/>
    </source>
</evidence>
<comment type="subcellular location">
    <subcellularLocation>
        <location evidence="1">Membrane</location>
        <topology evidence="1">Single-pass type I membrane protein</topology>
    </subcellularLocation>
</comment>
<dbReference type="Ensembl" id="ENSDCDT00010035936.1">
    <property type="protein sequence ID" value="ENSDCDP00010029147.1"/>
    <property type="gene ID" value="ENSDCDG00010018359.1"/>
</dbReference>